<reference evidence="2 3" key="1">
    <citation type="journal article" date="2018" name="Front. Plant Sci.">
        <title>Red Clover (Trifolium pratense) and Zigzag Clover (T. medium) - A Picture of Genomic Similarities and Differences.</title>
        <authorList>
            <person name="Dluhosova J."/>
            <person name="Istvanek J."/>
            <person name="Nedelnik J."/>
            <person name="Repkova J."/>
        </authorList>
    </citation>
    <scope>NUCLEOTIDE SEQUENCE [LARGE SCALE GENOMIC DNA]</scope>
    <source>
        <strain evidence="3">cv. 10/8</strain>
        <tissue evidence="2">Leaf</tissue>
    </source>
</reference>
<evidence type="ECO:0000313" key="2">
    <source>
        <dbReference type="EMBL" id="MCH95054.1"/>
    </source>
</evidence>
<dbReference type="InterPro" id="IPR036691">
    <property type="entry name" value="Endo/exonu/phosph_ase_sf"/>
</dbReference>
<feature type="non-terminal residue" evidence="2">
    <location>
        <position position="242"/>
    </location>
</feature>
<keyword evidence="2" id="KW-0255">Endonuclease</keyword>
<evidence type="ECO:0000313" key="3">
    <source>
        <dbReference type="Proteomes" id="UP000265520"/>
    </source>
</evidence>
<dbReference type="GO" id="GO:0004519">
    <property type="term" value="F:endonuclease activity"/>
    <property type="evidence" value="ECO:0007669"/>
    <property type="project" value="UniProtKB-KW"/>
</dbReference>
<evidence type="ECO:0000259" key="1">
    <source>
        <dbReference type="Pfam" id="PF03372"/>
    </source>
</evidence>
<keyword evidence="3" id="KW-1185">Reference proteome</keyword>
<accession>A0A392N9C4</accession>
<keyword evidence="2" id="KW-0540">Nuclease</keyword>
<dbReference type="SUPFAM" id="SSF56219">
    <property type="entry name" value="DNase I-like"/>
    <property type="match status" value="1"/>
</dbReference>
<keyword evidence="2" id="KW-0269">Exonuclease</keyword>
<dbReference type="PANTHER" id="PTHR33710:SF64">
    <property type="entry name" value="ENDONUCLEASE_EXONUCLEASE_PHOSPHATASE DOMAIN-CONTAINING PROTEIN"/>
    <property type="match status" value="1"/>
</dbReference>
<dbReference type="Pfam" id="PF03372">
    <property type="entry name" value="Exo_endo_phos"/>
    <property type="match status" value="1"/>
</dbReference>
<name>A0A392N9C4_9FABA</name>
<dbReference type="PANTHER" id="PTHR33710">
    <property type="entry name" value="BNAC02G09200D PROTEIN"/>
    <property type="match status" value="1"/>
</dbReference>
<dbReference type="InterPro" id="IPR005135">
    <property type="entry name" value="Endo/exonuclease/phosphatase"/>
</dbReference>
<dbReference type="AlphaFoldDB" id="A0A392N9C4"/>
<dbReference type="GO" id="GO:0004527">
    <property type="term" value="F:exonuclease activity"/>
    <property type="evidence" value="ECO:0007669"/>
    <property type="project" value="UniProtKB-KW"/>
</dbReference>
<dbReference type="EMBL" id="LXQA010028865">
    <property type="protein sequence ID" value="MCH95054.1"/>
    <property type="molecule type" value="Genomic_DNA"/>
</dbReference>
<sequence length="242" mass="27245">MKSSSANVGNKNHFVSEYSGDGILVVLDSLDGPNLEMALPTTVLTPHSGLALFLEDVNNNQNAGGRNNREAEKLLQIQKHVGFNYEDQDGDVVVVLEKDEIRDRLKKAEWEQNNGEGYVGVCLEWGVLRTISFVVNVYSKCDLPSKRRLWNNIISSKHEFGRGNWCVVGDFNAVVVSEERRGVNLESTSTLEMMGFRSFIVDLDVIDLPILGRRYTWYNSNGSSMSRIDRILVSPEWVDSWG</sequence>
<feature type="domain" description="Endonuclease/exonuclease/phosphatase" evidence="1">
    <location>
        <begin position="155"/>
        <end position="238"/>
    </location>
</feature>
<keyword evidence="2" id="KW-0378">Hydrolase</keyword>
<proteinExistence type="predicted"/>
<dbReference type="Gene3D" id="3.60.10.10">
    <property type="entry name" value="Endonuclease/exonuclease/phosphatase"/>
    <property type="match status" value="1"/>
</dbReference>
<comment type="caution">
    <text evidence="2">The sequence shown here is derived from an EMBL/GenBank/DDBJ whole genome shotgun (WGS) entry which is preliminary data.</text>
</comment>
<organism evidence="2 3">
    <name type="scientific">Trifolium medium</name>
    <dbReference type="NCBI Taxonomy" id="97028"/>
    <lineage>
        <taxon>Eukaryota</taxon>
        <taxon>Viridiplantae</taxon>
        <taxon>Streptophyta</taxon>
        <taxon>Embryophyta</taxon>
        <taxon>Tracheophyta</taxon>
        <taxon>Spermatophyta</taxon>
        <taxon>Magnoliopsida</taxon>
        <taxon>eudicotyledons</taxon>
        <taxon>Gunneridae</taxon>
        <taxon>Pentapetalae</taxon>
        <taxon>rosids</taxon>
        <taxon>fabids</taxon>
        <taxon>Fabales</taxon>
        <taxon>Fabaceae</taxon>
        <taxon>Papilionoideae</taxon>
        <taxon>50 kb inversion clade</taxon>
        <taxon>NPAAA clade</taxon>
        <taxon>Hologalegina</taxon>
        <taxon>IRL clade</taxon>
        <taxon>Trifolieae</taxon>
        <taxon>Trifolium</taxon>
    </lineage>
</organism>
<protein>
    <submittedName>
        <fullName evidence="2">Endonuclease/exonuclease/phosphatase family protein</fullName>
    </submittedName>
</protein>
<dbReference type="Proteomes" id="UP000265520">
    <property type="component" value="Unassembled WGS sequence"/>
</dbReference>